<dbReference type="InterPro" id="IPR002213">
    <property type="entry name" value="UDP_glucos_trans"/>
</dbReference>
<dbReference type="OrthoDB" id="5835829at2759"/>
<keyword evidence="4" id="KW-0472">Membrane</keyword>
<dbReference type="Pfam" id="PF00201">
    <property type="entry name" value="UDPGT"/>
    <property type="match status" value="1"/>
</dbReference>
<reference evidence="5" key="1">
    <citation type="submission" date="2021-02" db="EMBL/GenBank/DDBJ databases">
        <authorList>
            <person name="Dougan E. K."/>
            <person name="Rhodes N."/>
            <person name="Thang M."/>
            <person name="Chan C."/>
        </authorList>
    </citation>
    <scope>NUCLEOTIDE SEQUENCE</scope>
</reference>
<dbReference type="PROSITE" id="PS00375">
    <property type="entry name" value="UDPGT"/>
    <property type="match status" value="1"/>
</dbReference>
<dbReference type="SUPFAM" id="SSF53756">
    <property type="entry name" value="UDP-Glycosyltransferase/glycogen phosphorylase"/>
    <property type="match status" value="1"/>
</dbReference>
<organism evidence="5 6">
    <name type="scientific">Symbiodinium pilosum</name>
    <name type="common">Dinoflagellate</name>
    <dbReference type="NCBI Taxonomy" id="2952"/>
    <lineage>
        <taxon>Eukaryota</taxon>
        <taxon>Sar</taxon>
        <taxon>Alveolata</taxon>
        <taxon>Dinophyceae</taxon>
        <taxon>Suessiales</taxon>
        <taxon>Symbiodiniaceae</taxon>
        <taxon>Symbiodinium</taxon>
    </lineage>
</organism>
<keyword evidence="4" id="KW-1133">Transmembrane helix</keyword>
<dbReference type="CDD" id="cd03784">
    <property type="entry name" value="GT1_Gtf-like"/>
    <property type="match status" value="1"/>
</dbReference>
<evidence type="ECO:0000256" key="4">
    <source>
        <dbReference type="SAM" id="Phobius"/>
    </source>
</evidence>
<accession>A0A812IPH3</accession>
<evidence type="ECO:0000256" key="1">
    <source>
        <dbReference type="ARBA" id="ARBA00022676"/>
    </source>
</evidence>
<evidence type="ECO:0000256" key="3">
    <source>
        <dbReference type="RuleBase" id="RU003718"/>
    </source>
</evidence>
<comment type="similarity">
    <text evidence="3">Belongs to the UDP-glycosyltransferase family.</text>
</comment>
<keyword evidence="2 3" id="KW-0808">Transferase</keyword>
<dbReference type="InterPro" id="IPR050271">
    <property type="entry name" value="UDP-glycosyltransferase"/>
</dbReference>
<comment type="caution">
    <text evidence="5">The sequence shown here is derived from an EMBL/GenBank/DDBJ whole genome shotgun (WGS) entry which is preliminary data.</text>
</comment>
<name>A0A812IPH3_SYMPI</name>
<gene>
    <name evidence="5" type="primary">UGT2B19</name>
    <name evidence="5" type="ORF">SPIL2461_LOCUS452</name>
</gene>
<dbReference type="AlphaFoldDB" id="A0A812IPH3"/>
<keyword evidence="4" id="KW-0812">Transmembrane</keyword>
<proteinExistence type="inferred from homology"/>
<protein>
    <submittedName>
        <fullName evidence="5">UGT2B19 protein</fullName>
    </submittedName>
</protein>
<sequence length="537" mass="59744">MSFCRSSAVEVAAQSRAKQILVTGGVMRSHHLAVVPVVEGLLERGHNVTMIIPNTTEAHGWFPAGIGAAQLVFVGDEDASFSSIKIPDMKNLQWHERILAWGRIVWNYRSMVDKPFFSVLDDFVTLIQHNRFDAAFSSAISIGCNAALKRSDIPWVAFMSVPPFPELVLSDSEEVCKYPNMLNPRSVPDLRTSLVLRVRNRIECMMLQAYIKFGFSVMNSVLRDRGYEPAEDYTKILLGAPTNIMLGGPPLTLPIKLPSGSHVVGTVERQKPRSLPTELGHWLDDAGTFPVIYVSMGTKYEFTNSSGSKLMKELSSLMEEGFRILWSLRASQQQALQHLLPPASHRLQIEEFTPQPEVLAHPAVKAFFSHCGWGGVTDTLAAGVPVLAYPSFSDQRGNAQRLVEIGAAVLVHPDFSNLKEAGCHKYAVALCKQRGHCKTKDLQSFGGLGRTLDLIEAAAEGRFPELLPHVQEKMSQVDPLFLRDHGVEKTLSVIFLILMICVLLICCRLTFLFARRCLAALRRVLLRRWAARKNVNC</sequence>
<keyword evidence="6" id="KW-1185">Reference proteome</keyword>
<dbReference type="Gene3D" id="3.40.50.2000">
    <property type="entry name" value="Glycogen Phosphorylase B"/>
    <property type="match status" value="2"/>
</dbReference>
<evidence type="ECO:0000313" key="5">
    <source>
        <dbReference type="EMBL" id="CAE7159418.1"/>
    </source>
</evidence>
<dbReference type="Proteomes" id="UP000649617">
    <property type="component" value="Unassembled WGS sequence"/>
</dbReference>
<keyword evidence="1 3" id="KW-0328">Glycosyltransferase</keyword>
<dbReference type="EMBL" id="CAJNIZ010000336">
    <property type="protein sequence ID" value="CAE7159418.1"/>
    <property type="molecule type" value="Genomic_DNA"/>
</dbReference>
<dbReference type="InterPro" id="IPR035595">
    <property type="entry name" value="UDP_glycos_trans_CS"/>
</dbReference>
<feature type="transmembrane region" description="Helical" evidence="4">
    <location>
        <begin position="491"/>
        <end position="514"/>
    </location>
</feature>
<evidence type="ECO:0000256" key="2">
    <source>
        <dbReference type="ARBA" id="ARBA00022679"/>
    </source>
</evidence>
<evidence type="ECO:0000313" key="6">
    <source>
        <dbReference type="Proteomes" id="UP000649617"/>
    </source>
</evidence>
<dbReference type="GO" id="GO:0008194">
    <property type="term" value="F:UDP-glycosyltransferase activity"/>
    <property type="evidence" value="ECO:0007669"/>
    <property type="project" value="InterPro"/>
</dbReference>
<dbReference type="PANTHER" id="PTHR48043">
    <property type="entry name" value="EG:EG0003.4 PROTEIN-RELATED"/>
    <property type="match status" value="1"/>
</dbReference>
<dbReference type="PANTHER" id="PTHR48043:SF145">
    <property type="entry name" value="FI06409P-RELATED"/>
    <property type="match status" value="1"/>
</dbReference>